<dbReference type="EMBL" id="CAJNOQ010053211">
    <property type="protein sequence ID" value="CAF1655066.1"/>
    <property type="molecule type" value="Genomic_DNA"/>
</dbReference>
<keyword evidence="4" id="KW-1185">Reference proteome</keyword>
<evidence type="ECO:0000313" key="2">
    <source>
        <dbReference type="EMBL" id="CAF1655066.1"/>
    </source>
</evidence>
<evidence type="ECO:0000259" key="1">
    <source>
        <dbReference type="PROSITE" id="PS50836"/>
    </source>
</evidence>
<reference evidence="2" key="1">
    <citation type="submission" date="2021-02" db="EMBL/GenBank/DDBJ databases">
        <authorList>
            <person name="Nowell W R."/>
        </authorList>
    </citation>
    <scope>NUCLEOTIDE SEQUENCE</scope>
</reference>
<name>A0A816EWW8_9BILA</name>
<dbReference type="PROSITE" id="PS50836">
    <property type="entry name" value="DOMON"/>
    <property type="match status" value="1"/>
</dbReference>
<proteinExistence type="predicted"/>
<accession>A0A816EWW8</accession>
<dbReference type="Proteomes" id="UP000681722">
    <property type="component" value="Unassembled WGS sequence"/>
</dbReference>
<dbReference type="EMBL" id="CAJOBC010125061">
    <property type="protein sequence ID" value="CAF4590951.1"/>
    <property type="molecule type" value="Genomic_DNA"/>
</dbReference>
<comment type="caution">
    <text evidence="2">The sequence shown here is derived from an EMBL/GenBank/DDBJ whole genome shotgun (WGS) entry which is preliminary data.</text>
</comment>
<dbReference type="OrthoDB" id="19261at2759"/>
<feature type="domain" description="DOMON" evidence="1">
    <location>
        <begin position="12"/>
        <end position="43"/>
    </location>
</feature>
<dbReference type="InterPro" id="IPR005018">
    <property type="entry name" value="DOMON_domain"/>
</dbReference>
<dbReference type="Proteomes" id="UP000663829">
    <property type="component" value="Unassembled WGS sequence"/>
</dbReference>
<gene>
    <name evidence="2" type="ORF">GPM918_LOCUS45708</name>
    <name evidence="3" type="ORF">SRO942_LOCUS48489</name>
</gene>
<feature type="non-terminal residue" evidence="2">
    <location>
        <position position="43"/>
    </location>
</feature>
<evidence type="ECO:0000313" key="4">
    <source>
        <dbReference type="Proteomes" id="UP000663829"/>
    </source>
</evidence>
<dbReference type="AlphaFoldDB" id="A0A816EWW8"/>
<protein>
    <recommendedName>
        <fullName evidence="1">DOMON domain-containing protein</fullName>
    </recommendedName>
</protein>
<sequence length="43" mass="4921">MKYQYSTVLEEAKVELHWSVNNDDIIFELHAATTGWIALGVNL</sequence>
<evidence type="ECO:0000313" key="3">
    <source>
        <dbReference type="EMBL" id="CAF4590951.1"/>
    </source>
</evidence>
<organism evidence="2 4">
    <name type="scientific">Didymodactylos carnosus</name>
    <dbReference type="NCBI Taxonomy" id="1234261"/>
    <lineage>
        <taxon>Eukaryota</taxon>
        <taxon>Metazoa</taxon>
        <taxon>Spiralia</taxon>
        <taxon>Gnathifera</taxon>
        <taxon>Rotifera</taxon>
        <taxon>Eurotatoria</taxon>
        <taxon>Bdelloidea</taxon>
        <taxon>Philodinida</taxon>
        <taxon>Philodinidae</taxon>
        <taxon>Didymodactylos</taxon>
    </lineage>
</organism>